<dbReference type="Gene3D" id="3.20.20.140">
    <property type="entry name" value="Metal-dependent hydrolases"/>
    <property type="match status" value="1"/>
</dbReference>
<comment type="caution">
    <text evidence="3">The sequence shown here is derived from an EMBL/GenBank/DDBJ whole genome shotgun (WGS) entry which is preliminary data.</text>
</comment>
<feature type="chain" id="PRO_5018029987" evidence="1">
    <location>
        <begin position="24"/>
        <end position="426"/>
    </location>
</feature>
<evidence type="ECO:0000313" key="3">
    <source>
        <dbReference type="EMBL" id="RLV58719.1"/>
    </source>
</evidence>
<dbReference type="GO" id="GO:0016810">
    <property type="term" value="F:hydrolase activity, acting on carbon-nitrogen (but not peptide) bonds"/>
    <property type="evidence" value="ECO:0007669"/>
    <property type="project" value="InterPro"/>
</dbReference>
<feature type="signal peptide" evidence="1">
    <location>
        <begin position="1"/>
        <end position="23"/>
    </location>
</feature>
<reference evidence="3 4" key="1">
    <citation type="submission" date="2018-09" db="EMBL/GenBank/DDBJ databases">
        <title>Phylogeny of the Shewanellaceae, and recommendation for two new genera, Pseudoshewanella and Parashewanella.</title>
        <authorList>
            <person name="Wang G."/>
        </authorList>
    </citation>
    <scope>NUCLEOTIDE SEQUENCE [LARGE SCALE GENOMIC DNA]</scope>
    <source>
        <strain evidence="3 4">C51</strain>
    </source>
</reference>
<dbReference type="Proteomes" id="UP000281474">
    <property type="component" value="Unassembled WGS sequence"/>
</dbReference>
<dbReference type="PANTHER" id="PTHR43135">
    <property type="entry name" value="ALPHA-D-RIBOSE 1-METHYLPHOSPHONATE 5-TRIPHOSPHATE DIPHOSPHATASE"/>
    <property type="match status" value="1"/>
</dbReference>
<organism evidence="3 4">
    <name type="scientific">Parashewanella curva</name>
    <dbReference type="NCBI Taxonomy" id="2338552"/>
    <lineage>
        <taxon>Bacteria</taxon>
        <taxon>Pseudomonadati</taxon>
        <taxon>Pseudomonadota</taxon>
        <taxon>Gammaproteobacteria</taxon>
        <taxon>Alteromonadales</taxon>
        <taxon>Shewanellaceae</taxon>
        <taxon>Parashewanella</taxon>
    </lineage>
</organism>
<dbReference type="Gene3D" id="2.30.40.10">
    <property type="entry name" value="Urease, subunit C, domain 1"/>
    <property type="match status" value="1"/>
</dbReference>
<accession>A0A3L8PVC4</accession>
<gene>
    <name evidence="3" type="ORF">D5018_15785</name>
</gene>
<name>A0A3L8PVC4_9GAMM</name>
<evidence type="ECO:0000259" key="2">
    <source>
        <dbReference type="Pfam" id="PF01979"/>
    </source>
</evidence>
<dbReference type="SUPFAM" id="SSF51556">
    <property type="entry name" value="Metallo-dependent hydrolases"/>
    <property type="match status" value="1"/>
</dbReference>
<dbReference type="InterPro" id="IPR032466">
    <property type="entry name" value="Metal_Hydrolase"/>
</dbReference>
<dbReference type="InterPro" id="IPR011059">
    <property type="entry name" value="Metal-dep_hydrolase_composite"/>
</dbReference>
<dbReference type="AlphaFoldDB" id="A0A3L8PVC4"/>
<dbReference type="OrthoDB" id="783596at2"/>
<dbReference type="RefSeq" id="WP_121839963.1">
    <property type="nucleotide sequence ID" value="NZ_ML014807.1"/>
</dbReference>
<keyword evidence="3" id="KW-0378">Hydrolase</keyword>
<dbReference type="EMBL" id="QZEI01000058">
    <property type="protein sequence ID" value="RLV58719.1"/>
    <property type="molecule type" value="Genomic_DNA"/>
</dbReference>
<feature type="domain" description="Amidohydrolase-related" evidence="2">
    <location>
        <begin position="301"/>
        <end position="409"/>
    </location>
</feature>
<dbReference type="SUPFAM" id="SSF51338">
    <property type="entry name" value="Composite domain of metallo-dependent hydrolases"/>
    <property type="match status" value="1"/>
</dbReference>
<dbReference type="InterPro" id="IPR006680">
    <property type="entry name" value="Amidohydro-rel"/>
</dbReference>
<keyword evidence="4" id="KW-1185">Reference proteome</keyword>
<protein>
    <submittedName>
        <fullName evidence="3">Amidohydrolase</fullName>
    </submittedName>
</protein>
<proteinExistence type="predicted"/>
<sequence>MKKHLLTISLLSVASMISAAAFASDIVPAATQKQAVLLQNATIHTAANGVIENGDMLFNNGRIVEIGQDLNSNSAKIIDLTGKHVYPGLVALSTSLGLVEVNAVKESVDNREVGFVNPQLSPAVAYNADSEIIPTVRRNGITYAQVIPTGNGIAGQSIVVNLDAWNIDDALVKTGPQMNLYWPSIRWASSDPTVYKKQLESLNKQINEVHQAFENGYRYYLSYKADHDVKGNKALASMLPLFEGKGQLYVHANKQKQIEQAIAIARKYKFKLVIVGGYDAWRVATSLNEIGAKVIYTNVFSLPQRNDDPVDQAFKVPSLLKQAGVPFALAIKADWNTRNLPFAAGQTVSHGLSKEEALKSITADAANILNLKDIGSLQKGYKASFIITEGDILDQASGKVEQLYIDGRKVDLNNRHNQLYQKYLKR</sequence>
<keyword evidence="1" id="KW-0732">Signal</keyword>
<dbReference type="InterPro" id="IPR051781">
    <property type="entry name" value="Metallo-dep_Hydrolase"/>
</dbReference>
<evidence type="ECO:0000256" key="1">
    <source>
        <dbReference type="SAM" id="SignalP"/>
    </source>
</evidence>
<dbReference type="PANTHER" id="PTHR43135:SF3">
    <property type="entry name" value="ALPHA-D-RIBOSE 1-METHYLPHOSPHONATE 5-TRIPHOSPHATE DIPHOSPHATASE"/>
    <property type="match status" value="1"/>
</dbReference>
<evidence type="ECO:0000313" key="4">
    <source>
        <dbReference type="Proteomes" id="UP000281474"/>
    </source>
</evidence>
<dbReference type="Pfam" id="PF01979">
    <property type="entry name" value="Amidohydro_1"/>
    <property type="match status" value="1"/>
</dbReference>